<gene>
    <name evidence="2" type="ORF">IAC87_00210</name>
</gene>
<dbReference type="EMBL" id="JADILY010000003">
    <property type="protein sequence ID" value="MBO8480961.1"/>
    <property type="molecule type" value="Genomic_DNA"/>
</dbReference>
<feature type="transmembrane region" description="Helical" evidence="1">
    <location>
        <begin position="21"/>
        <end position="43"/>
    </location>
</feature>
<evidence type="ECO:0000256" key="1">
    <source>
        <dbReference type="SAM" id="Phobius"/>
    </source>
</evidence>
<keyword evidence="1" id="KW-1133">Transmembrane helix</keyword>
<dbReference type="Proteomes" id="UP000823772">
    <property type="component" value="Unassembled WGS sequence"/>
</dbReference>
<proteinExistence type="predicted"/>
<dbReference type="AlphaFoldDB" id="A0A9D9NPG5"/>
<feature type="transmembrane region" description="Helical" evidence="1">
    <location>
        <begin position="49"/>
        <end position="71"/>
    </location>
</feature>
<comment type="caution">
    <text evidence="2">The sequence shown here is derived from an EMBL/GenBank/DDBJ whole genome shotgun (WGS) entry which is preliminary data.</text>
</comment>
<protein>
    <submittedName>
        <fullName evidence="2">Uncharacterized protein</fullName>
    </submittedName>
</protein>
<keyword evidence="1" id="KW-0472">Membrane</keyword>
<keyword evidence="1" id="KW-0812">Transmembrane</keyword>
<reference evidence="2" key="1">
    <citation type="submission" date="2020-10" db="EMBL/GenBank/DDBJ databases">
        <authorList>
            <person name="Gilroy R."/>
        </authorList>
    </citation>
    <scope>NUCLEOTIDE SEQUENCE</scope>
    <source>
        <strain evidence="2">B3-2255</strain>
    </source>
</reference>
<accession>A0A9D9NPG5</accession>
<name>A0A9D9NPG5_9BACT</name>
<reference evidence="2" key="2">
    <citation type="journal article" date="2021" name="PeerJ">
        <title>Extensive microbial diversity within the chicken gut microbiome revealed by metagenomics and culture.</title>
        <authorList>
            <person name="Gilroy R."/>
            <person name="Ravi A."/>
            <person name="Getino M."/>
            <person name="Pursley I."/>
            <person name="Horton D.L."/>
            <person name="Alikhan N.F."/>
            <person name="Baker D."/>
            <person name="Gharbi K."/>
            <person name="Hall N."/>
            <person name="Watson M."/>
            <person name="Adriaenssens E.M."/>
            <person name="Foster-Nyarko E."/>
            <person name="Jarju S."/>
            <person name="Secka A."/>
            <person name="Antonio M."/>
            <person name="Oren A."/>
            <person name="Chaudhuri R.R."/>
            <person name="La Ragione R."/>
            <person name="Hildebrand F."/>
            <person name="Pallen M.J."/>
        </authorList>
    </citation>
    <scope>NUCLEOTIDE SEQUENCE</scope>
    <source>
        <strain evidence="2">B3-2255</strain>
    </source>
</reference>
<evidence type="ECO:0000313" key="3">
    <source>
        <dbReference type="Proteomes" id="UP000823772"/>
    </source>
</evidence>
<sequence length="161" mass="17806">MDMIESSLASRLEGKIVLKRKSIVFSSLMLVAGVAVIVASAVIPALENGFLHSCLIFIGGVAAIIGLLLLLSSAFTKQYYYVPENSRLHKRIEYFDLTEEFSLKKALEDKDMAAIENCKKSTAPTLQVVIYRTGKGTVVAAQLQKYVPYTYHPETDIIVFV</sequence>
<evidence type="ECO:0000313" key="2">
    <source>
        <dbReference type="EMBL" id="MBO8480961.1"/>
    </source>
</evidence>
<organism evidence="2 3">
    <name type="scientific">Candidatus Merdivivens faecigallinarum</name>
    <dbReference type="NCBI Taxonomy" id="2840871"/>
    <lineage>
        <taxon>Bacteria</taxon>
        <taxon>Pseudomonadati</taxon>
        <taxon>Bacteroidota</taxon>
        <taxon>Bacteroidia</taxon>
        <taxon>Bacteroidales</taxon>
        <taxon>Muribaculaceae</taxon>
        <taxon>Muribaculaceae incertae sedis</taxon>
        <taxon>Candidatus Merdivivens</taxon>
    </lineage>
</organism>